<proteinExistence type="predicted"/>
<gene>
    <name evidence="2" type="ORF">DC28_04060</name>
</gene>
<feature type="region of interest" description="Disordered" evidence="1">
    <location>
        <begin position="1"/>
        <end position="24"/>
    </location>
</feature>
<evidence type="ECO:0000313" key="3">
    <source>
        <dbReference type="Proteomes" id="UP000029692"/>
    </source>
</evidence>
<sequence>MSKKRTRSRTSTRPAKRKAARKHRLSPELRRILVTGVIILCGALAVTGGTLGILRAVRLSRIYIQLPQGVSLPNTHAEPKSQADAAPDGANQTGIQPPDSPDPVQNLTETLLTLVPEIRDSYRTTAPGREDTDIILQQHTPRTPREALAAFDPYLLYTDSRHLGSPYPIPQNATLQSFMETLAGRFPPSDSAGETAPVQPLVVAGNVDQDLLTLVLYISQALLSQGDFNALLSSLSPSLEAQPGRTSPAVPPQETASSAADSPVILPELLQPALSYLRELMSRGLLAYNWTNWDRLALGAALDQGTGAVFFLPRSLMKEIPPENRFSLTPQLPPPGQGKLNFSLFGRGLSILPGPGPRSQEAATLLTAARDPAFQEQLERTTPWSPVLRGESVLNRSHRDVVSWISRASALYVPEARNLSPLIAEIRRQLR</sequence>
<comment type="caution">
    <text evidence="2">The sequence shown here is derived from an EMBL/GenBank/DDBJ whole genome shotgun (WGS) entry which is preliminary data.</text>
</comment>
<accession>A0A098R0Z6</accession>
<dbReference type="EMBL" id="JNUP01000029">
    <property type="protein sequence ID" value="KGE73441.1"/>
    <property type="molecule type" value="Genomic_DNA"/>
</dbReference>
<evidence type="ECO:0000256" key="1">
    <source>
        <dbReference type="SAM" id="MobiDB-lite"/>
    </source>
</evidence>
<dbReference type="AlphaFoldDB" id="A0A098R0Z6"/>
<protein>
    <submittedName>
        <fullName evidence="2">Uncharacterized protein</fullName>
    </submittedName>
</protein>
<dbReference type="Proteomes" id="UP000029692">
    <property type="component" value="Unassembled WGS sequence"/>
</dbReference>
<keyword evidence="3" id="KW-1185">Reference proteome</keyword>
<feature type="region of interest" description="Disordered" evidence="1">
    <location>
        <begin position="74"/>
        <end position="106"/>
    </location>
</feature>
<organism evidence="2 3">
    <name type="scientific">Spirochaeta lutea</name>
    <dbReference type="NCBI Taxonomy" id="1480694"/>
    <lineage>
        <taxon>Bacteria</taxon>
        <taxon>Pseudomonadati</taxon>
        <taxon>Spirochaetota</taxon>
        <taxon>Spirochaetia</taxon>
        <taxon>Spirochaetales</taxon>
        <taxon>Spirochaetaceae</taxon>
        <taxon>Spirochaeta</taxon>
    </lineage>
</organism>
<name>A0A098R0Z6_9SPIO</name>
<reference evidence="2 3" key="1">
    <citation type="submission" date="2014-05" db="EMBL/GenBank/DDBJ databases">
        <title>De novo Genome Sequence of Spirocheata sp.</title>
        <authorList>
            <person name="Shivani Y."/>
            <person name="Subhash Y."/>
            <person name="Tushar L."/>
            <person name="Sasikala C."/>
            <person name="Ramana C.V."/>
        </authorList>
    </citation>
    <scope>NUCLEOTIDE SEQUENCE [LARGE SCALE GENOMIC DNA]</scope>
    <source>
        <strain evidence="2 3">JC230</strain>
    </source>
</reference>
<evidence type="ECO:0000313" key="2">
    <source>
        <dbReference type="EMBL" id="KGE73441.1"/>
    </source>
</evidence>
<dbReference type="RefSeq" id="WP_037546159.1">
    <property type="nucleotide sequence ID" value="NZ_JNUP01000029.1"/>
</dbReference>